<accession>A0A285HIH4</accession>
<dbReference type="AlphaFoldDB" id="A0A285HIH4"/>
<sequence>MDSSQLPEPLRARMAEQASRSSLEKVRSLIRGHVADTDGIDEVRSQLRMTAAHTTTYLRQDLDAIDAVLTEPLPPNTLLYLVAGDGGWPLDDDPTDAGASAFLRELARMIREIIDEAERARH</sequence>
<proteinExistence type="predicted"/>
<dbReference type="Proteomes" id="UP000219612">
    <property type="component" value="Unassembled WGS sequence"/>
</dbReference>
<protein>
    <submittedName>
        <fullName evidence="1">Uncharacterized protein</fullName>
    </submittedName>
</protein>
<dbReference type="EMBL" id="OBDY01000004">
    <property type="protein sequence ID" value="SNY34586.1"/>
    <property type="molecule type" value="Genomic_DNA"/>
</dbReference>
<name>A0A285HIH4_9ACTN</name>
<organism evidence="1 2">
    <name type="scientific">Paractinoplanes atraurantiacus</name>
    <dbReference type="NCBI Taxonomy" id="1036182"/>
    <lineage>
        <taxon>Bacteria</taxon>
        <taxon>Bacillati</taxon>
        <taxon>Actinomycetota</taxon>
        <taxon>Actinomycetes</taxon>
        <taxon>Micromonosporales</taxon>
        <taxon>Micromonosporaceae</taxon>
        <taxon>Paractinoplanes</taxon>
    </lineage>
</organism>
<dbReference type="RefSeq" id="WP_143234593.1">
    <property type="nucleotide sequence ID" value="NZ_OBDY01000004.1"/>
</dbReference>
<evidence type="ECO:0000313" key="2">
    <source>
        <dbReference type="Proteomes" id="UP000219612"/>
    </source>
</evidence>
<keyword evidence="2" id="KW-1185">Reference proteome</keyword>
<reference evidence="2" key="1">
    <citation type="submission" date="2017-09" db="EMBL/GenBank/DDBJ databases">
        <authorList>
            <person name="Varghese N."/>
            <person name="Submissions S."/>
        </authorList>
    </citation>
    <scope>NUCLEOTIDE SEQUENCE [LARGE SCALE GENOMIC DNA]</scope>
    <source>
        <strain evidence="2">CGMCC 4.6857</strain>
    </source>
</reference>
<evidence type="ECO:0000313" key="1">
    <source>
        <dbReference type="EMBL" id="SNY34586.1"/>
    </source>
</evidence>
<gene>
    <name evidence="1" type="ORF">SAMN05421748_104305</name>
</gene>
<dbReference type="OrthoDB" id="3298125at2"/>